<feature type="non-terminal residue" evidence="1">
    <location>
        <position position="1"/>
    </location>
</feature>
<dbReference type="EMBL" id="FODS01000077">
    <property type="protein sequence ID" value="SEP28270.1"/>
    <property type="molecule type" value="Genomic_DNA"/>
</dbReference>
<dbReference type="STRING" id="569882.SAMN04490248_1772"/>
<evidence type="ECO:0008006" key="3">
    <source>
        <dbReference type="Google" id="ProtNLM"/>
    </source>
</evidence>
<organism evidence="1 2">
    <name type="scientific">Salinihabitans flavidus</name>
    <dbReference type="NCBI Taxonomy" id="569882"/>
    <lineage>
        <taxon>Bacteria</taxon>
        <taxon>Pseudomonadati</taxon>
        <taxon>Pseudomonadota</taxon>
        <taxon>Alphaproteobacteria</taxon>
        <taxon>Rhodobacterales</taxon>
        <taxon>Roseobacteraceae</taxon>
        <taxon>Salinihabitans</taxon>
    </lineage>
</organism>
<protein>
    <recommendedName>
        <fullName evidence="3">Phage tail tape measure protein, lambda family</fullName>
    </recommendedName>
</protein>
<dbReference type="Proteomes" id="UP000198893">
    <property type="component" value="Unassembled WGS sequence"/>
</dbReference>
<sequence length="385" mass="42001">IRRRGGQGIEGLRNEWEGLRHVPDRIITSARVGTAIPSEDPQVAKTRAQRLEDQKRERELIDQLVGAGESRMAQLELESALVGKSAEEQIRLRYIFEALTEAKRKGIDVDRMTIGTGETLRQVIERQADALSRRTVEQERARQSELGKIDELMSARRAVEGAFEKIRKSPGNIAEAFGDMADYISRRLWNLALDPVFDYLADLIAGIFTGDGSGESFLGIPGLKAGGATNDAPAAAVSLPGFARGGLQSGGRAQGRIEGTGATMQDNILLLGSRGEFMMRASAVDYYGLDYMEKLNQMRLPKFADGGALAPNMPRPAEPRGGAAPLIGELNISVERSETGESDEQAQDLAAAIADRVPQMIDERIGVHARDDGLLGSRFQRRGFR</sequence>
<accession>A0A1H8WKR7</accession>
<reference evidence="1 2" key="1">
    <citation type="submission" date="2016-10" db="EMBL/GenBank/DDBJ databases">
        <authorList>
            <person name="de Groot N.N."/>
        </authorList>
    </citation>
    <scope>NUCLEOTIDE SEQUENCE [LARGE SCALE GENOMIC DNA]</scope>
    <source>
        <strain evidence="1 2">DSM 27842</strain>
    </source>
</reference>
<gene>
    <name evidence="1" type="ORF">SAMN04490248_1772</name>
</gene>
<evidence type="ECO:0000313" key="2">
    <source>
        <dbReference type="Proteomes" id="UP000198893"/>
    </source>
</evidence>
<keyword evidence="2" id="KW-1185">Reference proteome</keyword>
<evidence type="ECO:0000313" key="1">
    <source>
        <dbReference type="EMBL" id="SEP28270.1"/>
    </source>
</evidence>
<name>A0A1H8WKR7_9RHOB</name>
<proteinExistence type="predicted"/>
<dbReference type="AlphaFoldDB" id="A0A1H8WKR7"/>